<dbReference type="Pfam" id="PF00263">
    <property type="entry name" value="Secretin"/>
    <property type="match status" value="1"/>
</dbReference>
<dbReference type="InterPro" id="IPR038591">
    <property type="entry name" value="NolW-like_sf"/>
</dbReference>
<dbReference type="PANTHER" id="PTHR30332:SF24">
    <property type="entry name" value="SECRETIN GSPD-RELATED"/>
    <property type="match status" value="1"/>
</dbReference>
<dbReference type="OrthoDB" id="9775455at2"/>
<evidence type="ECO:0000256" key="3">
    <source>
        <dbReference type="ARBA" id="ARBA00022448"/>
    </source>
</evidence>
<evidence type="ECO:0000256" key="5">
    <source>
        <dbReference type="ARBA" id="ARBA00022692"/>
    </source>
</evidence>
<comment type="subcellular location">
    <subcellularLocation>
        <location evidence="1 11">Cell outer membrane</location>
    </subcellularLocation>
</comment>
<dbReference type="PANTHER" id="PTHR30332">
    <property type="entry name" value="PROBABLE GENERAL SECRETION PATHWAY PROTEIN D"/>
    <property type="match status" value="1"/>
</dbReference>
<keyword evidence="7" id="KW-0653">Protein transport</keyword>
<evidence type="ECO:0000259" key="13">
    <source>
        <dbReference type="Pfam" id="PF03958"/>
    </source>
</evidence>
<dbReference type="SUPFAM" id="SSF48452">
    <property type="entry name" value="TPR-like"/>
    <property type="match status" value="1"/>
</dbReference>
<evidence type="ECO:0000259" key="12">
    <source>
        <dbReference type="Pfam" id="PF00263"/>
    </source>
</evidence>
<evidence type="ECO:0000256" key="11">
    <source>
        <dbReference type="RuleBase" id="RU004004"/>
    </source>
</evidence>
<feature type="domain" description="NolW-like" evidence="13">
    <location>
        <begin position="219"/>
        <end position="292"/>
    </location>
</feature>
<keyword evidence="3 11" id="KW-0813">Transport</keyword>
<accession>A0A1H0M124</accession>
<evidence type="ECO:0000256" key="7">
    <source>
        <dbReference type="ARBA" id="ARBA00022927"/>
    </source>
</evidence>
<dbReference type="PRINTS" id="PR00811">
    <property type="entry name" value="BCTERIALGSPD"/>
</dbReference>
<dbReference type="STRING" id="91360.SAMN05660330_00942"/>
<reference evidence="15 16" key="1">
    <citation type="submission" date="2016-10" db="EMBL/GenBank/DDBJ databases">
        <authorList>
            <person name="de Groot N.N."/>
        </authorList>
    </citation>
    <scope>NUCLEOTIDE SEQUENCE [LARGE SCALE GENOMIC DNA]</scope>
    <source>
        <strain evidence="15 16">DSM 12130</strain>
    </source>
</reference>
<evidence type="ECO:0000256" key="2">
    <source>
        <dbReference type="ARBA" id="ARBA00006980"/>
    </source>
</evidence>
<dbReference type="InterPro" id="IPR013356">
    <property type="entry name" value="T2SS_GspD"/>
</dbReference>
<keyword evidence="4" id="KW-1134">Transmembrane beta strand</keyword>
<organism evidence="15 16">
    <name type="scientific">Desulforhopalus singaporensis</name>
    <dbReference type="NCBI Taxonomy" id="91360"/>
    <lineage>
        <taxon>Bacteria</taxon>
        <taxon>Pseudomonadati</taxon>
        <taxon>Thermodesulfobacteriota</taxon>
        <taxon>Desulfobulbia</taxon>
        <taxon>Desulfobulbales</taxon>
        <taxon>Desulfocapsaceae</taxon>
        <taxon>Desulforhopalus</taxon>
    </lineage>
</organism>
<feature type="domain" description="GspD-like N0" evidence="14">
    <location>
        <begin position="58"/>
        <end position="126"/>
    </location>
</feature>
<dbReference type="PROSITE" id="PS50005">
    <property type="entry name" value="TPR"/>
    <property type="match status" value="1"/>
</dbReference>
<evidence type="ECO:0000256" key="8">
    <source>
        <dbReference type="ARBA" id="ARBA00023136"/>
    </source>
</evidence>
<dbReference type="NCBIfam" id="TIGR02517">
    <property type="entry name" value="type_II_gspD"/>
    <property type="match status" value="1"/>
</dbReference>
<dbReference type="Pfam" id="PF13414">
    <property type="entry name" value="TPR_11"/>
    <property type="match status" value="1"/>
</dbReference>
<feature type="domain" description="NolW-like" evidence="13">
    <location>
        <begin position="154"/>
        <end position="214"/>
    </location>
</feature>
<dbReference type="AlphaFoldDB" id="A0A1H0M124"/>
<dbReference type="Proteomes" id="UP000199073">
    <property type="component" value="Unassembled WGS sequence"/>
</dbReference>
<sequence length="764" mass="83801">MTPLSDRKLMFKLISFFTGLVLLTGAALLPSPLWSQEPSSSSVSDKKEGKGGKYITIDFDNVDIHLFIKYISELTGKNFVIDKAVQGNVSIISPTKITEEQAYKVFESVLEVHGFTTVTAGPVIKILPSARARSQNLEMVQGKTTQDPDDKVVTQLVPLKYSSPEDLKKILTPLVSQTSVIIAHTPSGMLIITETQANIHKLLGIIKVLDVESREDEIAVIPLHNASTDALAKILNTVYQRSAASQRAAAGGQDSETAKIVPYDRVNALVVLASTGEMSRIRSLVKLLDTEVARPEGNIHVYYLQHATAVEMAKVLNALPEQQPQKGTQEKPKTAAISTDVQIMADEETNALLITASRDEYAVLESVIKQLDIPRRMVYLEALIMEVDADKTFDVGVQWAGAGAFDDTTGQLVTGFSGSEGFNLLEGISVENPALPAGFSIGVLKQGIQIGDVVFPNIAAILKAYKTDSDVNIITTPQVLTMDNKKAEISVGQNVPYITSQNTSVNNQDYTQYEYRDVATKLSIMPHINRADALRLEIETEVTRIKGTAESGTPTTFKRTASTTVVLNNNDTVVIGGIIGSDYDDTEWKIPLLGDIPVLGWLFKTHNMNSRKTNMFIFITPRIIKNPADLIAATMEKEDTMEALQPGVKQHTNKKPNPEHTLNLLDRGYYKLQENRIDEAMDYFQAALKIDPHNPYALFNIGAVYEIKSDPANALKTYERIIADGGSGKQPGFTPQQHAPLINQAQAGVKRVSGIMEQQHNQSE</sequence>
<dbReference type="InterPro" id="IPR019734">
    <property type="entry name" value="TPR_rpt"/>
</dbReference>
<evidence type="ECO:0000256" key="1">
    <source>
        <dbReference type="ARBA" id="ARBA00004442"/>
    </source>
</evidence>
<feature type="repeat" description="TPR" evidence="10">
    <location>
        <begin position="661"/>
        <end position="694"/>
    </location>
</feature>
<evidence type="ECO:0000313" key="15">
    <source>
        <dbReference type="EMBL" id="SDO74158.1"/>
    </source>
</evidence>
<dbReference type="Pfam" id="PF21305">
    <property type="entry name" value="type_II_gspD_N0"/>
    <property type="match status" value="1"/>
</dbReference>
<dbReference type="RefSeq" id="WP_092220284.1">
    <property type="nucleotide sequence ID" value="NZ_FNJI01000005.1"/>
</dbReference>
<dbReference type="Pfam" id="PF03958">
    <property type="entry name" value="Secretin_N"/>
    <property type="match status" value="3"/>
</dbReference>
<keyword evidence="9" id="KW-0998">Cell outer membrane</keyword>
<evidence type="ECO:0000256" key="4">
    <source>
        <dbReference type="ARBA" id="ARBA00022452"/>
    </source>
</evidence>
<evidence type="ECO:0000256" key="10">
    <source>
        <dbReference type="PROSITE-ProRule" id="PRU00339"/>
    </source>
</evidence>
<evidence type="ECO:0000313" key="16">
    <source>
        <dbReference type="Proteomes" id="UP000199073"/>
    </source>
</evidence>
<dbReference type="GO" id="GO:0015627">
    <property type="term" value="C:type II protein secretion system complex"/>
    <property type="evidence" value="ECO:0007669"/>
    <property type="project" value="InterPro"/>
</dbReference>
<keyword evidence="10" id="KW-0802">TPR repeat</keyword>
<dbReference type="InterPro" id="IPR050810">
    <property type="entry name" value="Bact_Secretion_Sys_Channel"/>
</dbReference>
<name>A0A1H0M124_9BACT</name>
<feature type="domain" description="NolW-like" evidence="13">
    <location>
        <begin position="300"/>
        <end position="376"/>
    </location>
</feature>
<keyword evidence="5" id="KW-0812">Transmembrane</keyword>
<dbReference type="SMART" id="SM00028">
    <property type="entry name" value="TPR"/>
    <property type="match status" value="2"/>
</dbReference>
<evidence type="ECO:0000259" key="14">
    <source>
        <dbReference type="Pfam" id="PF21305"/>
    </source>
</evidence>
<dbReference type="Gene3D" id="1.25.40.10">
    <property type="entry name" value="Tetratricopeptide repeat domain"/>
    <property type="match status" value="1"/>
</dbReference>
<keyword evidence="8" id="KW-0472">Membrane</keyword>
<dbReference type="InterPro" id="IPR004846">
    <property type="entry name" value="T2SS/T3SS_dom"/>
</dbReference>
<dbReference type="InterPro" id="IPR005644">
    <property type="entry name" value="NolW-like"/>
</dbReference>
<keyword evidence="16" id="KW-1185">Reference proteome</keyword>
<evidence type="ECO:0000256" key="9">
    <source>
        <dbReference type="ARBA" id="ARBA00023237"/>
    </source>
</evidence>
<comment type="similarity">
    <text evidence="2">Belongs to the bacterial secretin family. GSP D subfamily.</text>
</comment>
<dbReference type="Gene3D" id="3.30.1370.120">
    <property type="match status" value="3"/>
</dbReference>
<protein>
    <submittedName>
        <fullName evidence="15">General secretion pathway protein D</fullName>
    </submittedName>
</protein>
<proteinExistence type="inferred from homology"/>
<dbReference type="InterPro" id="IPR049371">
    <property type="entry name" value="GspD-like_N0"/>
</dbReference>
<dbReference type="GO" id="GO:0009279">
    <property type="term" value="C:cell outer membrane"/>
    <property type="evidence" value="ECO:0007669"/>
    <property type="project" value="UniProtKB-SubCell"/>
</dbReference>
<gene>
    <name evidence="15" type="ORF">SAMN05660330_00942</name>
</gene>
<dbReference type="InterPro" id="IPR011990">
    <property type="entry name" value="TPR-like_helical_dom_sf"/>
</dbReference>
<dbReference type="InterPro" id="IPR001775">
    <property type="entry name" value="GspD/PilQ"/>
</dbReference>
<dbReference type="EMBL" id="FNJI01000005">
    <property type="protein sequence ID" value="SDO74158.1"/>
    <property type="molecule type" value="Genomic_DNA"/>
</dbReference>
<keyword evidence="6" id="KW-0732">Signal</keyword>
<dbReference type="GO" id="GO:0015628">
    <property type="term" value="P:protein secretion by the type II secretion system"/>
    <property type="evidence" value="ECO:0007669"/>
    <property type="project" value="InterPro"/>
</dbReference>
<evidence type="ECO:0000256" key="6">
    <source>
        <dbReference type="ARBA" id="ARBA00022729"/>
    </source>
</evidence>
<feature type="domain" description="Type II/III secretion system secretin-like" evidence="12">
    <location>
        <begin position="464"/>
        <end position="625"/>
    </location>
</feature>